<evidence type="ECO:0000256" key="10">
    <source>
        <dbReference type="PROSITE-ProRule" id="PRU10141"/>
    </source>
</evidence>
<dbReference type="PROSITE" id="PS00107">
    <property type="entry name" value="PROTEIN_KINASE_ATP"/>
    <property type="match status" value="1"/>
</dbReference>
<name>A0ABP8U0L9_9ACTN</name>
<dbReference type="SMART" id="SM00320">
    <property type="entry name" value="WD40"/>
    <property type="match status" value="6"/>
</dbReference>
<sequence>MRGEPGEILAGRYRILELIGRGGMGRVWRAYDAELDREVAVKELRLPDEIDDTERREWYARVAREARAAARLHHPGIVALHDRVIGDDGRPWLVMELVAGGSLDDVLRTGGPLPVRRVADIGRQMLDALAAAHAKGIVHRDVKPANVLLDGDRAVLTDFGIAVLEGDATLTKSGIQLGTPAYMSPEQVRGHAATPRSDLWALGATLYAAVEGRPPFQGPTHGAVFVAIATEDPPPPTRAGPLTDVLTGLLDKDPDARPTPESVRDLLIPQAAPPPAAPPESASGSYGGRSSASSEPTLPAPGPPPESAPGPYGARPPAGPRPGLGDGLVPVPPAPGPSGDLSPERPEFAPHSVPPGSYGGTVRTGTEVLDGTVGRLRRGRVAAIVAGTVVVLAAAVGVAVRAGTGGASVPTHHPTAIPTTIPADRVLDTDSAGVWGVAFSPDGRTLASADNDDAVRLWDTATGRQTAVLDSGTGDPEKSRHVVAFSPDGRTLATEDDNGSIQLWVVASRRVITTLATPKGENATFATFSPDGATLAVGSFWFGDNAAIIGGVRLWDIATRRDTATTPTTSHFIFELAFSPDGRTLAYGDGDHIRLWDVPGRRLKSPINAHRAVDAVAFSPDGMTVAGAGAKVDVETWDAATHKPGERFAGGTSGKVAFSPDGRYLAACDEENGPTATVWDARTGKEVHAFGSTTGYSVAFSPDGKTLAGGGSDGRIHLWRL</sequence>
<keyword evidence="14" id="KW-1185">Reference proteome</keyword>
<keyword evidence="7" id="KW-0418">Kinase</keyword>
<feature type="compositionally biased region" description="Basic and acidic residues" evidence="11">
    <location>
        <begin position="250"/>
        <end position="264"/>
    </location>
</feature>
<dbReference type="PROSITE" id="PS50082">
    <property type="entry name" value="WD_REPEATS_2"/>
    <property type="match status" value="3"/>
</dbReference>
<evidence type="ECO:0000256" key="8">
    <source>
        <dbReference type="ARBA" id="ARBA00022840"/>
    </source>
</evidence>
<accession>A0ABP8U0L9</accession>
<dbReference type="Gene3D" id="2.130.10.10">
    <property type="entry name" value="YVTN repeat-like/Quinoprotein amine dehydrogenase"/>
    <property type="match status" value="2"/>
</dbReference>
<dbReference type="PROSITE" id="PS00678">
    <property type="entry name" value="WD_REPEATS_1"/>
    <property type="match status" value="1"/>
</dbReference>
<dbReference type="Pfam" id="PF00069">
    <property type="entry name" value="Pkinase"/>
    <property type="match status" value="1"/>
</dbReference>
<keyword evidence="2" id="KW-0723">Serine/threonine-protein kinase</keyword>
<evidence type="ECO:0000256" key="1">
    <source>
        <dbReference type="ARBA" id="ARBA00012513"/>
    </source>
</evidence>
<evidence type="ECO:0000256" key="9">
    <source>
        <dbReference type="PROSITE-ProRule" id="PRU00221"/>
    </source>
</evidence>
<evidence type="ECO:0000313" key="14">
    <source>
        <dbReference type="Proteomes" id="UP001500212"/>
    </source>
</evidence>
<dbReference type="CDD" id="cd14014">
    <property type="entry name" value="STKc_PknB_like"/>
    <property type="match status" value="1"/>
</dbReference>
<feature type="compositionally biased region" description="Low complexity" evidence="11">
    <location>
        <begin position="279"/>
        <end position="297"/>
    </location>
</feature>
<feature type="compositionally biased region" description="Low complexity" evidence="11">
    <location>
        <begin position="309"/>
        <end position="329"/>
    </location>
</feature>
<feature type="region of interest" description="Disordered" evidence="11">
    <location>
        <begin position="230"/>
        <end position="365"/>
    </location>
</feature>
<gene>
    <name evidence="13" type="ORF">GCM10023195_86120</name>
</gene>
<evidence type="ECO:0000256" key="5">
    <source>
        <dbReference type="ARBA" id="ARBA00022737"/>
    </source>
</evidence>
<dbReference type="CDD" id="cd00200">
    <property type="entry name" value="WD40"/>
    <property type="match status" value="1"/>
</dbReference>
<comment type="caution">
    <text evidence="13">The sequence shown here is derived from an EMBL/GenBank/DDBJ whole genome shotgun (WGS) entry which is preliminary data.</text>
</comment>
<protein>
    <recommendedName>
        <fullName evidence="1">non-specific serine/threonine protein kinase</fullName>
        <ecNumber evidence="1">2.7.11.1</ecNumber>
    </recommendedName>
</protein>
<reference evidence="14" key="1">
    <citation type="journal article" date="2019" name="Int. J. Syst. Evol. Microbiol.">
        <title>The Global Catalogue of Microorganisms (GCM) 10K type strain sequencing project: providing services to taxonomists for standard genome sequencing and annotation.</title>
        <authorList>
            <consortium name="The Broad Institute Genomics Platform"/>
            <consortium name="The Broad Institute Genome Sequencing Center for Infectious Disease"/>
            <person name="Wu L."/>
            <person name="Ma J."/>
        </authorList>
    </citation>
    <scope>NUCLEOTIDE SEQUENCE [LARGE SCALE GENOMIC DNA]</scope>
    <source>
        <strain evidence="14">JCM 17938</strain>
    </source>
</reference>
<dbReference type="SUPFAM" id="SSF56112">
    <property type="entry name" value="Protein kinase-like (PK-like)"/>
    <property type="match status" value="1"/>
</dbReference>
<feature type="domain" description="Protein kinase" evidence="12">
    <location>
        <begin position="13"/>
        <end position="268"/>
    </location>
</feature>
<dbReference type="PANTHER" id="PTHR43289:SF6">
    <property type="entry name" value="SERINE_THREONINE-PROTEIN KINASE NEKL-3"/>
    <property type="match status" value="1"/>
</dbReference>
<dbReference type="Pfam" id="PF00400">
    <property type="entry name" value="WD40"/>
    <property type="match status" value="4"/>
</dbReference>
<feature type="binding site" evidence="10">
    <location>
        <position position="42"/>
    </location>
    <ligand>
        <name>ATP</name>
        <dbReference type="ChEBI" id="CHEBI:30616"/>
    </ligand>
</feature>
<dbReference type="SUPFAM" id="SSF82171">
    <property type="entry name" value="DPP6 N-terminal domain-like"/>
    <property type="match status" value="1"/>
</dbReference>
<keyword evidence="5" id="KW-0677">Repeat</keyword>
<dbReference type="PANTHER" id="PTHR43289">
    <property type="entry name" value="MITOGEN-ACTIVATED PROTEIN KINASE KINASE KINASE 20-RELATED"/>
    <property type="match status" value="1"/>
</dbReference>
<feature type="compositionally biased region" description="Pro residues" evidence="11">
    <location>
        <begin position="298"/>
        <end position="308"/>
    </location>
</feature>
<evidence type="ECO:0000256" key="4">
    <source>
        <dbReference type="ARBA" id="ARBA00022679"/>
    </source>
</evidence>
<dbReference type="EMBL" id="BAABHJ010000040">
    <property type="protein sequence ID" value="GAA4619076.1"/>
    <property type="molecule type" value="Genomic_DNA"/>
</dbReference>
<keyword evidence="3 9" id="KW-0853">WD repeat</keyword>
<dbReference type="PROSITE" id="PS50294">
    <property type="entry name" value="WD_REPEATS_REGION"/>
    <property type="match status" value="2"/>
</dbReference>
<keyword evidence="4" id="KW-0808">Transferase</keyword>
<proteinExistence type="predicted"/>
<dbReference type="PROSITE" id="PS50011">
    <property type="entry name" value="PROTEIN_KINASE_DOM"/>
    <property type="match status" value="1"/>
</dbReference>
<evidence type="ECO:0000256" key="6">
    <source>
        <dbReference type="ARBA" id="ARBA00022741"/>
    </source>
</evidence>
<keyword evidence="8 10" id="KW-0067">ATP-binding</keyword>
<dbReference type="InterPro" id="IPR001680">
    <property type="entry name" value="WD40_rpt"/>
</dbReference>
<feature type="repeat" description="WD" evidence="9">
    <location>
        <begin position="427"/>
        <end position="468"/>
    </location>
</feature>
<dbReference type="PROSITE" id="PS00108">
    <property type="entry name" value="PROTEIN_KINASE_ST"/>
    <property type="match status" value="1"/>
</dbReference>
<evidence type="ECO:0000256" key="7">
    <source>
        <dbReference type="ARBA" id="ARBA00022777"/>
    </source>
</evidence>
<dbReference type="RefSeq" id="WP_345367217.1">
    <property type="nucleotide sequence ID" value="NZ_BAABHJ010000040.1"/>
</dbReference>
<feature type="repeat" description="WD" evidence="9">
    <location>
        <begin position="483"/>
        <end position="514"/>
    </location>
</feature>
<dbReference type="InterPro" id="IPR015943">
    <property type="entry name" value="WD40/YVTN_repeat-like_dom_sf"/>
</dbReference>
<dbReference type="SMART" id="SM00220">
    <property type="entry name" value="S_TKc"/>
    <property type="match status" value="1"/>
</dbReference>
<organism evidence="13 14">
    <name type="scientific">Actinoallomurus liliacearum</name>
    <dbReference type="NCBI Taxonomy" id="1080073"/>
    <lineage>
        <taxon>Bacteria</taxon>
        <taxon>Bacillati</taxon>
        <taxon>Actinomycetota</taxon>
        <taxon>Actinomycetes</taxon>
        <taxon>Streptosporangiales</taxon>
        <taxon>Thermomonosporaceae</taxon>
        <taxon>Actinoallomurus</taxon>
    </lineage>
</organism>
<evidence type="ECO:0000313" key="13">
    <source>
        <dbReference type="EMBL" id="GAA4619076.1"/>
    </source>
</evidence>
<dbReference type="InterPro" id="IPR017441">
    <property type="entry name" value="Protein_kinase_ATP_BS"/>
</dbReference>
<evidence type="ECO:0000256" key="2">
    <source>
        <dbReference type="ARBA" id="ARBA00022527"/>
    </source>
</evidence>
<dbReference type="InterPro" id="IPR008271">
    <property type="entry name" value="Ser/Thr_kinase_AS"/>
</dbReference>
<dbReference type="Gene3D" id="3.30.200.20">
    <property type="entry name" value="Phosphorylase Kinase, domain 1"/>
    <property type="match status" value="1"/>
</dbReference>
<evidence type="ECO:0000256" key="11">
    <source>
        <dbReference type="SAM" id="MobiDB-lite"/>
    </source>
</evidence>
<evidence type="ECO:0000256" key="3">
    <source>
        <dbReference type="ARBA" id="ARBA00022574"/>
    </source>
</evidence>
<dbReference type="InterPro" id="IPR019775">
    <property type="entry name" value="WD40_repeat_CS"/>
</dbReference>
<dbReference type="InterPro" id="IPR000719">
    <property type="entry name" value="Prot_kinase_dom"/>
</dbReference>
<keyword evidence="6 10" id="KW-0547">Nucleotide-binding</keyword>
<evidence type="ECO:0000259" key="12">
    <source>
        <dbReference type="PROSITE" id="PS50011"/>
    </source>
</evidence>
<dbReference type="EC" id="2.7.11.1" evidence="1"/>
<feature type="repeat" description="WD" evidence="9">
    <location>
        <begin position="697"/>
        <end position="721"/>
    </location>
</feature>
<dbReference type="InterPro" id="IPR011009">
    <property type="entry name" value="Kinase-like_dom_sf"/>
</dbReference>
<dbReference type="Gene3D" id="1.10.510.10">
    <property type="entry name" value="Transferase(Phosphotransferase) domain 1"/>
    <property type="match status" value="1"/>
</dbReference>
<dbReference type="Proteomes" id="UP001500212">
    <property type="component" value="Unassembled WGS sequence"/>
</dbReference>